<dbReference type="EMBL" id="CP079194">
    <property type="protein sequence ID" value="QXT38791.1"/>
    <property type="molecule type" value="Genomic_DNA"/>
</dbReference>
<dbReference type="CDD" id="cd04765">
    <property type="entry name" value="HTH_MlrA-like_sg2"/>
    <property type="match status" value="1"/>
</dbReference>
<dbReference type="AlphaFoldDB" id="A0A8F6TW52"/>
<accession>A0A8F6TW52</accession>
<dbReference type="SMART" id="SM00422">
    <property type="entry name" value="HTH_MERR"/>
    <property type="match status" value="1"/>
</dbReference>
<evidence type="ECO:0000256" key="1">
    <source>
        <dbReference type="SAM" id="MobiDB-lite"/>
    </source>
</evidence>
<dbReference type="Proteomes" id="UP000825009">
    <property type="component" value="Chromosome"/>
</dbReference>
<keyword evidence="4" id="KW-1185">Reference proteome</keyword>
<evidence type="ECO:0000313" key="4">
    <source>
        <dbReference type="Proteomes" id="UP000825009"/>
    </source>
</evidence>
<feature type="compositionally biased region" description="Basic and acidic residues" evidence="1">
    <location>
        <begin position="111"/>
        <end position="121"/>
    </location>
</feature>
<protein>
    <submittedName>
        <fullName evidence="3">MerR family transcriptional regulator</fullName>
    </submittedName>
</protein>
<feature type="compositionally biased region" description="Low complexity" evidence="1">
    <location>
        <begin position="161"/>
        <end position="172"/>
    </location>
</feature>
<dbReference type="GO" id="GO:0006355">
    <property type="term" value="P:regulation of DNA-templated transcription"/>
    <property type="evidence" value="ECO:0007669"/>
    <property type="project" value="InterPro"/>
</dbReference>
<feature type="domain" description="HTH merR-type" evidence="2">
    <location>
        <begin position="10"/>
        <end position="78"/>
    </location>
</feature>
<name>A0A8F6TW52_9RHOB</name>
<dbReference type="PROSITE" id="PS50937">
    <property type="entry name" value="HTH_MERR_2"/>
    <property type="match status" value="1"/>
</dbReference>
<dbReference type="RefSeq" id="WP_219000987.1">
    <property type="nucleotide sequence ID" value="NZ_CP079194.1"/>
</dbReference>
<reference evidence="3 4" key="1">
    <citation type="submission" date="2021-07" db="EMBL/GenBank/DDBJ databases">
        <title>A novel Jannaschia species isolated from marine dinoflagellate Ceratoperidinium margalefii.</title>
        <authorList>
            <person name="Jiang Y."/>
            <person name="Li Z."/>
        </authorList>
    </citation>
    <scope>NUCLEOTIDE SEQUENCE [LARGE SCALE GENOMIC DNA]</scope>
    <source>
        <strain evidence="3 4">J12C1-MA-4</strain>
    </source>
</reference>
<evidence type="ECO:0000259" key="2">
    <source>
        <dbReference type="PROSITE" id="PS50937"/>
    </source>
</evidence>
<evidence type="ECO:0000313" key="3">
    <source>
        <dbReference type="EMBL" id="QXT38791.1"/>
    </source>
</evidence>
<dbReference type="KEGG" id="gce:KYE46_12710"/>
<proteinExistence type="predicted"/>
<sequence length="255" mass="27061">MAKSAQAFRTIREVADWLDVAAHVLRFWESKFPQIKPVKRAGGRRYYRPADMELVGGIKVLLHDRGLTIRGVQKMISDEGIGAVTALSPSIDSFADSADVIEMEPTAAWEDDAKAEARDEPADAAEPSGEPEQPSPEERSETEEASAATKAEEAAEGVPSDAKTPEATAPEAPARDEPATEEAAPDVANTPSEPPESAPESAPSPKRVSSDPAEGPLGTLVALSQLPAAQRRALTGEIAALARLRDRISQHSRAG</sequence>
<dbReference type="Pfam" id="PF13411">
    <property type="entry name" value="MerR_1"/>
    <property type="match status" value="1"/>
</dbReference>
<dbReference type="GO" id="GO:0003677">
    <property type="term" value="F:DNA binding"/>
    <property type="evidence" value="ECO:0007669"/>
    <property type="project" value="InterPro"/>
</dbReference>
<organism evidence="3 4">
    <name type="scientific">Gymnodinialimonas ceratoperidinii</name>
    <dbReference type="NCBI Taxonomy" id="2856823"/>
    <lineage>
        <taxon>Bacteria</taxon>
        <taxon>Pseudomonadati</taxon>
        <taxon>Pseudomonadota</taxon>
        <taxon>Alphaproteobacteria</taxon>
        <taxon>Rhodobacterales</taxon>
        <taxon>Paracoccaceae</taxon>
        <taxon>Gymnodinialimonas</taxon>
    </lineage>
</organism>
<feature type="region of interest" description="Disordered" evidence="1">
    <location>
        <begin position="110"/>
        <end position="219"/>
    </location>
</feature>
<dbReference type="InterPro" id="IPR000551">
    <property type="entry name" value="MerR-type_HTH_dom"/>
</dbReference>
<gene>
    <name evidence="3" type="ORF">KYE46_12710</name>
</gene>